<feature type="compositionally biased region" description="Basic and acidic residues" evidence="1">
    <location>
        <begin position="71"/>
        <end position="81"/>
    </location>
</feature>
<dbReference type="EMBL" id="BNEA01000015">
    <property type="protein sequence ID" value="GHI53994.1"/>
    <property type="molecule type" value="Genomic_DNA"/>
</dbReference>
<name>A0ABQ3RDS1_STRRR</name>
<feature type="region of interest" description="Disordered" evidence="1">
    <location>
        <begin position="57"/>
        <end position="105"/>
    </location>
</feature>
<accession>A0ABQ3RDS1</accession>
<gene>
    <name evidence="2" type="ORF">Srubr_38400</name>
</gene>
<evidence type="ECO:0000313" key="2">
    <source>
        <dbReference type="EMBL" id="GHI53994.1"/>
    </source>
</evidence>
<comment type="caution">
    <text evidence="2">The sequence shown here is derived from an EMBL/GenBank/DDBJ whole genome shotgun (WGS) entry which is preliminary data.</text>
</comment>
<organism evidence="2 3">
    <name type="scientific">Streptomyces rubradiris</name>
    <name type="common">Streptomyces achromogenes subsp. rubradiris</name>
    <dbReference type="NCBI Taxonomy" id="285531"/>
    <lineage>
        <taxon>Bacteria</taxon>
        <taxon>Bacillati</taxon>
        <taxon>Actinomycetota</taxon>
        <taxon>Actinomycetes</taxon>
        <taxon>Kitasatosporales</taxon>
        <taxon>Streptomycetaceae</taxon>
        <taxon>Streptomyces</taxon>
    </lineage>
</organism>
<dbReference type="Proteomes" id="UP000646738">
    <property type="component" value="Unassembled WGS sequence"/>
</dbReference>
<proteinExistence type="predicted"/>
<reference evidence="3" key="1">
    <citation type="submission" date="2023-07" db="EMBL/GenBank/DDBJ databases">
        <title>Whole genome shotgun sequence of Streptomyces achromogenes subsp. rubradiris NBRC 14000.</title>
        <authorList>
            <person name="Komaki H."/>
            <person name="Tamura T."/>
        </authorList>
    </citation>
    <scope>NUCLEOTIDE SEQUENCE [LARGE SCALE GENOMIC DNA]</scope>
    <source>
        <strain evidence="3">NBRC 14000</strain>
    </source>
</reference>
<keyword evidence="3" id="KW-1185">Reference proteome</keyword>
<evidence type="ECO:0000256" key="1">
    <source>
        <dbReference type="SAM" id="MobiDB-lite"/>
    </source>
</evidence>
<sequence length="105" mass="10300">MVRVEGVTADVAGGDPQDGYPGGSGNLLLQPVQVLVDGAGLPASVGEDGVIGLRENAVGGQGEQGAGLDAGTERDADERGRSGNQGLPCVNEAATGRVSGGRGRC</sequence>
<protein>
    <submittedName>
        <fullName evidence="2">Uncharacterized protein</fullName>
    </submittedName>
</protein>
<feature type="region of interest" description="Disordered" evidence="1">
    <location>
        <begin position="1"/>
        <end position="25"/>
    </location>
</feature>
<evidence type="ECO:0000313" key="3">
    <source>
        <dbReference type="Proteomes" id="UP000646738"/>
    </source>
</evidence>